<gene>
    <name evidence="2" type="ORF">BC962_2016</name>
</gene>
<reference evidence="2 3" key="1">
    <citation type="submission" date="2018-10" db="EMBL/GenBank/DDBJ databases">
        <title>Genomic Encyclopedia of Archaeal and Bacterial Type Strains, Phase II (KMG-II): from individual species to whole genera.</title>
        <authorList>
            <person name="Goeker M."/>
        </authorList>
    </citation>
    <scope>NUCLEOTIDE SEQUENCE [LARGE SCALE GENOMIC DNA]</scope>
    <source>
        <strain evidence="2 3">DSM 19839</strain>
    </source>
</reference>
<dbReference type="AlphaFoldDB" id="A0A495PW37"/>
<feature type="signal peptide" evidence="1">
    <location>
        <begin position="1"/>
        <end position="21"/>
    </location>
</feature>
<accession>A0A495PW37</accession>
<organism evidence="2 3">
    <name type="scientific">Gillisia mitskevichiae</name>
    <dbReference type="NCBI Taxonomy" id="270921"/>
    <lineage>
        <taxon>Bacteria</taxon>
        <taxon>Pseudomonadati</taxon>
        <taxon>Bacteroidota</taxon>
        <taxon>Flavobacteriia</taxon>
        <taxon>Flavobacteriales</taxon>
        <taxon>Flavobacteriaceae</taxon>
        <taxon>Gillisia</taxon>
    </lineage>
</organism>
<name>A0A495PW37_9FLAO</name>
<dbReference type="Proteomes" id="UP000276282">
    <property type="component" value="Unassembled WGS sequence"/>
</dbReference>
<keyword evidence="1" id="KW-0732">Signal</keyword>
<dbReference type="RefSeq" id="WP_121345838.1">
    <property type="nucleotide sequence ID" value="NZ_RBLG01000002.1"/>
</dbReference>
<evidence type="ECO:0000313" key="3">
    <source>
        <dbReference type="Proteomes" id="UP000276282"/>
    </source>
</evidence>
<comment type="caution">
    <text evidence="2">The sequence shown here is derived from an EMBL/GenBank/DDBJ whole genome shotgun (WGS) entry which is preliminary data.</text>
</comment>
<evidence type="ECO:0000313" key="2">
    <source>
        <dbReference type="EMBL" id="RKS53762.1"/>
    </source>
</evidence>
<protein>
    <recommendedName>
        <fullName evidence="4">Lipocalin-like protein</fullName>
    </recommendedName>
</protein>
<dbReference type="PROSITE" id="PS51257">
    <property type="entry name" value="PROKAR_LIPOPROTEIN"/>
    <property type="match status" value="1"/>
</dbReference>
<sequence length="153" mass="17651">MKKPFLLISMSLLILSCSTDSEPKTEPDDKIIGTWQFYGSKYYATDGSTFEREANSCTGQSTITFRRNETMSSMTYMVGGMQECLINETANENSENIPWENLSEGKYKIGIRVRDSIFFPDQDTMEMMIYQNSYDNINEIEIDKKSDVYTRVD</sequence>
<keyword evidence="3" id="KW-1185">Reference proteome</keyword>
<feature type="chain" id="PRO_5019772486" description="Lipocalin-like protein" evidence="1">
    <location>
        <begin position="22"/>
        <end position="153"/>
    </location>
</feature>
<evidence type="ECO:0008006" key="4">
    <source>
        <dbReference type="Google" id="ProtNLM"/>
    </source>
</evidence>
<dbReference type="EMBL" id="RBLG01000002">
    <property type="protein sequence ID" value="RKS53762.1"/>
    <property type="molecule type" value="Genomic_DNA"/>
</dbReference>
<evidence type="ECO:0000256" key="1">
    <source>
        <dbReference type="SAM" id="SignalP"/>
    </source>
</evidence>
<proteinExistence type="predicted"/>